<organism evidence="1 2">
    <name type="scientific">Sphaerisporangium flaviroseum</name>
    <dbReference type="NCBI Taxonomy" id="509199"/>
    <lineage>
        <taxon>Bacteria</taxon>
        <taxon>Bacillati</taxon>
        <taxon>Actinomycetota</taxon>
        <taxon>Actinomycetes</taxon>
        <taxon>Streptosporangiales</taxon>
        <taxon>Streptosporangiaceae</taxon>
        <taxon>Sphaerisporangium</taxon>
    </lineage>
</organism>
<sequence length="248" mass="27150">MATRTQRVITRSESDAAVQRIIDRRTRTADPDLEQASDAPLEAVAYVLACQRVSIEVLRADIVDALLVLEYARTNVPATPRELDRLELGLLTAGRTTGLSFGELASALGLRSRQAAEHRLLRLASAARGERRHETAERAARRTTDREFDWFTRYGRDLRQGAAALVARREVADEELAEMLADLAQTLASIPAAGAAGYLGRMQILAARLRLLLADLATYQSNPLGGDLDPVVARLTRLTAEHGDLISN</sequence>
<evidence type="ECO:0000313" key="2">
    <source>
        <dbReference type="Proteomes" id="UP001500888"/>
    </source>
</evidence>
<keyword evidence="2" id="KW-1185">Reference proteome</keyword>
<evidence type="ECO:0008006" key="3">
    <source>
        <dbReference type="Google" id="ProtNLM"/>
    </source>
</evidence>
<dbReference type="Proteomes" id="UP001500888">
    <property type="component" value="Unassembled WGS sequence"/>
</dbReference>
<protein>
    <recommendedName>
        <fullName evidence="3">DUF222 domain-containing protein</fullName>
    </recommendedName>
</protein>
<gene>
    <name evidence="1" type="ORF">GCM10022226_78590</name>
</gene>
<accession>A0ABP7JGE3</accession>
<proteinExistence type="predicted"/>
<evidence type="ECO:0000313" key="1">
    <source>
        <dbReference type="EMBL" id="GAA3843884.1"/>
    </source>
</evidence>
<comment type="caution">
    <text evidence="1">The sequence shown here is derived from an EMBL/GenBank/DDBJ whole genome shotgun (WGS) entry which is preliminary data.</text>
</comment>
<reference evidence="2" key="1">
    <citation type="journal article" date="2019" name="Int. J. Syst. Evol. Microbiol.">
        <title>The Global Catalogue of Microorganisms (GCM) 10K type strain sequencing project: providing services to taxonomists for standard genome sequencing and annotation.</title>
        <authorList>
            <consortium name="The Broad Institute Genomics Platform"/>
            <consortium name="The Broad Institute Genome Sequencing Center for Infectious Disease"/>
            <person name="Wu L."/>
            <person name="Ma J."/>
        </authorList>
    </citation>
    <scope>NUCLEOTIDE SEQUENCE [LARGE SCALE GENOMIC DNA]</scope>
    <source>
        <strain evidence="2">JCM 16908</strain>
    </source>
</reference>
<dbReference type="EMBL" id="BAAAZR010000059">
    <property type="protein sequence ID" value="GAA3843884.1"/>
    <property type="molecule type" value="Genomic_DNA"/>
</dbReference>
<name>A0ABP7JGE3_9ACTN</name>